<evidence type="ECO:0000256" key="2">
    <source>
        <dbReference type="ARBA" id="ARBA00005993"/>
    </source>
</evidence>
<evidence type="ECO:0000256" key="8">
    <source>
        <dbReference type="ARBA" id="ARBA00023163"/>
    </source>
</evidence>
<organism evidence="14 15">
    <name type="scientific">Bursaphelenchus okinawaensis</name>
    <dbReference type="NCBI Taxonomy" id="465554"/>
    <lineage>
        <taxon>Eukaryota</taxon>
        <taxon>Metazoa</taxon>
        <taxon>Ecdysozoa</taxon>
        <taxon>Nematoda</taxon>
        <taxon>Chromadorea</taxon>
        <taxon>Rhabditida</taxon>
        <taxon>Tylenchina</taxon>
        <taxon>Tylenchomorpha</taxon>
        <taxon>Aphelenchoidea</taxon>
        <taxon>Aphelenchoididae</taxon>
        <taxon>Bursaphelenchus</taxon>
    </lineage>
</organism>
<evidence type="ECO:0000256" key="9">
    <source>
        <dbReference type="ARBA" id="ARBA00023170"/>
    </source>
</evidence>
<name>A0A811K3X9_9BILA</name>
<feature type="region of interest" description="Disordered" evidence="11">
    <location>
        <begin position="86"/>
        <end position="124"/>
    </location>
</feature>
<sequence length="410" mass="46965">MIVGQSKEVLGQCLVCGEDSFGKHYGCPLACLGCKTFFRRAVIHKQDTKCKKPGICENEVSARRLCRSCRFKKCLEMGMSEEALQPRRDVIGRRRRPAQHKSVSEPVPEEPTTSSESSSPEALGPNMDLLNLISQLTENDKATRAKKFDLIRSRTEAKRLAKTVKAGDEGEDMDKPLMIMLGPDISTVTQIDLQMLLEWTKTLPCFMGLPIQDRLTLLKRFAVYHLILEHGYYTAQLDVKDVWLISNGTCMPRNVSVLPEEIKPLVSEDRAWRQEKLYKTMTEKCIDEVAIPLKRLQLMPEELVTLKVIMLFNYGNHLHHGNDTEDALYITDETRKVILEWKDRIIQALFQYYRKIGYKNYEERFGNVILTISGIVSAASAVLESYQVMRLFKIVPFDHISEQLLFQIDA</sequence>
<keyword evidence="9" id="KW-0675">Receptor</keyword>
<dbReference type="InterPro" id="IPR001723">
    <property type="entry name" value="Nuclear_hrmn_rcpt"/>
</dbReference>
<dbReference type="SUPFAM" id="SSF48508">
    <property type="entry name" value="Nuclear receptor ligand-binding domain"/>
    <property type="match status" value="1"/>
</dbReference>
<dbReference type="PRINTS" id="PR00047">
    <property type="entry name" value="STROIDFINGER"/>
</dbReference>
<protein>
    <recommendedName>
        <fullName evidence="16">Nuclear receptor domain-containing protein</fullName>
    </recommendedName>
</protein>
<dbReference type="CDD" id="cd06960">
    <property type="entry name" value="NR_DBD_HNF4A"/>
    <property type="match status" value="1"/>
</dbReference>
<keyword evidence="15" id="KW-1185">Reference proteome</keyword>
<comment type="subcellular location">
    <subcellularLocation>
        <location evidence="1">Nucleus</location>
    </subcellularLocation>
</comment>
<dbReference type="GO" id="GO:0003700">
    <property type="term" value="F:DNA-binding transcription factor activity"/>
    <property type="evidence" value="ECO:0007669"/>
    <property type="project" value="InterPro"/>
</dbReference>
<evidence type="ECO:0000256" key="4">
    <source>
        <dbReference type="ARBA" id="ARBA00022771"/>
    </source>
</evidence>
<dbReference type="InterPro" id="IPR035500">
    <property type="entry name" value="NHR-like_dom_sf"/>
</dbReference>
<dbReference type="Gene3D" id="3.30.50.10">
    <property type="entry name" value="Erythroid Transcription Factor GATA-1, subunit A"/>
    <property type="match status" value="1"/>
</dbReference>
<dbReference type="EMBL" id="CAJFDH010000002">
    <property type="protein sequence ID" value="CAD5210197.1"/>
    <property type="molecule type" value="Genomic_DNA"/>
</dbReference>
<dbReference type="GO" id="GO:0000978">
    <property type="term" value="F:RNA polymerase II cis-regulatory region sequence-specific DNA binding"/>
    <property type="evidence" value="ECO:0007669"/>
    <property type="project" value="InterPro"/>
</dbReference>
<dbReference type="PROSITE" id="PS51030">
    <property type="entry name" value="NUCLEAR_REC_DBD_2"/>
    <property type="match status" value="1"/>
</dbReference>
<dbReference type="InterPro" id="IPR013088">
    <property type="entry name" value="Znf_NHR/GATA"/>
</dbReference>
<dbReference type="Pfam" id="PF00105">
    <property type="entry name" value="zf-C4"/>
    <property type="match status" value="1"/>
</dbReference>
<feature type="domain" description="Nuclear receptor" evidence="12">
    <location>
        <begin position="10"/>
        <end position="86"/>
    </location>
</feature>
<feature type="compositionally biased region" description="Low complexity" evidence="11">
    <location>
        <begin position="104"/>
        <end position="121"/>
    </location>
</feature>
<feature type="domain" description="NR LBD" evidence="13">
    <location>
        <begin position="128"/>
        <end position="408"/>
    </location>
</feature>
<dbReference type="Proteomes" id="UP000783686">
    <property type="component" value="Unassembled WGS sequence"/>
</dbReference>
<dbReference type="InterPro" id="IPR001628">
    <property type="entry name" value="Znf_hrmn_rcpt"/>
</dbReference>
<dbReference type="InterPro" id="IPR000536">
    <property type="entry name" value="Nucl_hrmn_rcpt_lig-bd"/>
</dbReference>
<dbReference type="CDD" id="cd06157">
    <property type="entry name" value="NR_LBD"/>
    <property type="match status" value="1"/>
</dbReference>
<evidence type="ECO:0008006" key="16">
    <source>
        <dbReference type="Google" id="ProtNLM"/>
    </source>
</evidence>
<dbReference type="Proteomes" id="UP000614601">
    <property type="component" value="Unassembled WGS sequence"/>
</dbReference>
<dbReference type="OrthoDB" id="5771769at2759"/>
<dbReference type="AlphaFoldDB" id="A0A811K3X9"/>
<evidence type="ECO:0000256" key="11">
    <source>
        <dbReference type="SAM" id="MobiDB-lite"/>
    </source>
</evidence>
<dbReference type="PROSITE" id="PS51843">
    <property type="entry name" value="NR_LBD"/>
    <property type="match status" value="1"/>
</dbReference>
<evidence type="ECO:0000256" key="6">
    <source>
        <dbReference type="ARBA" id="ARBA00023015"/>
    </source>
</evidence>
<gene>
    <name evidence="14" type="ORF">BOKJ2_LOCUS3067</name>
</gene>
<evidence type="ECO:0000259" key="13">
    <source>
        <dbReference type="PROSITE" id="PS51843"/>
    </source>
</evidence>
<keyword evidence="6" id="KW-0805">Transcription regulation</keyword>
<keyword evidence="5" id="KW-0862">Zinc</keyword>
<dbReference type="Pfam" id="PF00104">
    <property type="entry name" value="Hormone_recep"/>
    <property type="match status" value="1"/>
</dbReference>
<dbReference type="Gene3D" id="1.10.565.10">
    <property type="entry name" value="Retinoid X Receptor"/>
    <property type="match status" value="1"/>
</dbReference>
<dbReference type="GO" id="GO:0005634">
    <property type="term" value="C:nucleus"/>
    <property type="evidence" value="ECO:0007669"/>
    <property type="project" value="UniProtKB-SubCell"/>
</dbReference>
<dbReference type="EMBL" id="CAJFCW020000002">
    <property type="protein sequence ID" value="CAG9090860.1"/>
    <property type="molecule type" value="Genomic_DNA"/>
</dbReference>
<keyword evidence="4" id="KW-0863">Zinc-finger</keyword>
<evidence type="ECO:0000256" key="1">
    <source>
        <dbReference type="ARBA" id="ARBA00004123"/>
    </source>
</evidence>
<evidence type="ECO:0000256" key="3">
    <source>
        <dbReference type="ARBA" id="ARBA00022723"/>
    </source>
</evidence>
<dbReference type="InterPro" id="IPR049636">
    <property type="entry name" value="HNF4-like_DBD"/>
</dbReference>
<keyword evidence="10" id="KW-0539">Nucleus</keyword>
<dbReference type="PRINTS" id="PR00398">
    <property type="entry name" value="STRDHORMONER"/>
</dbReference>
<keyword evidence="8" id="KW-0804">Transcription</keyword>
<dbReference type="PANTHER" id="PTHR46587">
    <property type="entry name" value="NUCLEAR HORMONE RECEPTOR FAMILY"/>
    <property type="match status" value="1"/>
</dbReference>
<comment type="caution">
    <text evidence="14">The sequence shown here is derived from an EMBL/GenBank/DDBJ whole genome shotgun (WGS) entry which is preliminary data.</text>
</comment>
<accession>A0A811K3X9</accession>
<keyword evidence="3" id="KW-0479">Metal-binding</keyword>
<dbReference type="GO" id="GO:0008270">
    <property type="term" value="F:zinc ion binding"/>
    <property type="evidence" value="ECO:0007669"/>
    <property type="project" value="UniProtKB-KW"/>
</dbReference>
<evidence type="ECO:0000256" key="7">
    <source>
        <dbReference type="ARBA" id="ARBA00023125"/>
    </source>
</evidence>
<evidence type="ECO:0000313" key="15">
    <source>
        <dbReference type="Proteomes" id="UP000614601"/>
    </source>
</evidence>
<dbReference type="PANTHER" id="PTHR46587:SF7">
    <property type="entry name" value="NUCLEAR HORMONE RECEPTOR FAMILY MEMBER NHR-19"/>
    <property type="match status" value="1"/>
</dbReference>
<reference evidence="14" key="1">
    <citation type="submission" date="2020-09" db="EMBL/GenBank/DDBJ databases">
        <authorList>
            <person name="Kikuchi T."/>
        </authorList>
    </citation>
    <scope>NUCLEOTIDE SEQUENCE</scope>
    <source>
        <strain evidence="14">SH1</strain>
    </source>
</reference>
<dbReference type="SUPFAM" id="SSF57716">
    <property type="entry name" value="Glucocorticoid receptor-like (DNA-binding domain)"/>
    <property type="match status" value="1"/>
</dbReference>
<evidence type="ECO:0000313" key="14">
    <source>
        <dbReference type="EMBL" id="CAD5210197.1"/>
    </source>
</evidence>
<dbReference type="SMART" id="SM00399">
    <property type="entry name" value="ZnF_C4"/>
    <property type="match status" value="1"/>
</dbReference>
<evidence type="ECO:0000256" key="5">
    <source>
        <dbReference type="ARBA" id="ARBA00022833"/>
    </source>
</evidence>
<dbReference type="SMART" id="SM00430">
    <property type="entry name" value="HOLI"/>
    <property type="match status" value="1"/>
</dbReference>
<keyword evidence="7" id="KW-0238">DNA-binding</keyword>
<evidence type="ECO:0000259" key="12">
    <source>
        <dbReference type="PROSITE" id="PS51030"/>
    </source>
</evidence>
<evidence type="ECO:0000256" key="10">
    <source>
        <dbReference type="ARBA" id="ARBA00023242"/>
    </source>
</evidence>
<proteinExistence type="inferred from homology"/>
<comment type="similarity">
    <text evidence="2">Belongs to the nuclear hormone receptor family.</text>
</comment>